<dbReference type="EMBL" id="JACHGG010000004">
    <property type="protein sequence ID" value="MBB6060117.1"/>
    <property type="molecule type" value="Genomic_DNA"/>
</dbReference>
<feature type="transmembrane region" description="Helical" evidence="1">
    <location>
        <begin position="242"/>
        <end position="261"/>
    </location>
</feature>
<evidence type="ECO:0000256" key="1">
    <source>
        <dbReference type="SAM" id="Phobius"/>
    </source>
</evidence>
<feature type="transmembrane region" description="Helical" evidence="1">
    <location>
        <begin position="171"/>
        <end position="188"/>
    </location>
</feature>
<protein>
    <recommendedName>
        <fullName evidence="4">Glycosyltransferase RgtA/B/C/D-like domain-containing protein</fullName>
    </recommendedName>
</protein>
<evidence type="ECO:0000313" key="2">
    <source>
        <dbReference type="EMBL" id="MBB6060117.1"/>
    </source>
</evidence>
<sequence>MQAEIPHVPTPPAAAWRRWLPSTHVGFVWLVIALLHVVLMKDTSRWSRSDVLVWDAGGYYLYLPAAFITKDVGDGSFLTYVRKQYRPDLDPDYSLVHLPNGRAVFKYPIGMAVAYSPWFALAHGYAKVAGFPPDGYSKPYQRYIALGCMVYSLLGLWLLGRELRHYVPDHLAALALLAIGLGTNLFIYSTVDAPMSHGTLFLLNVLLLRYTRQWYEAAGGWAAGSKLALVFGLMLLVRPSELWMIAVPLLWGLTSRAAVAQRLRFWLSRWRQLLAMVAIVALVGSVQLLFWRVAGGQWLMEFYPGERFYLLKPHLLDGLFSARKGWLFWSPVLVFALLGSIWLRRIAPALVPVVVVLVPFVVYLTFSWWDWTYGGGFGCRPLISLYPLLSLCLAAFLARWWNTRAVPVAFVVGALVLLSVRQSWQYSRGVVDCCNMDWARYKEHFFDH</sequence>
<evidence type="ECO:0000313" key="3">
    <source>
        <dbReference type="Proteomes" id="UP000532746"/>
    </source>
</evidence>
<keyword evidence="3" id="KW-1185">Reference proteome</keyword>
<name>A0A7W9T1Z5_9BACT</name>
<feature type="transmembrane region" description="Helical" evidence="1">
    <location>
        <begin position="350"/>
        <end position="369"/>
    </location>
</feature>
<dbReference type="Proteomes" id="UP000532746">
    <property type="component" value="Unassembled WGS sequence"/>
</dbReference>
<accession>A0A7W9T1Z5</accession>
<feature type="transmembrane region" description="Helical" evidence="1">
    <location>
        <begin position="381"/>
        <end position="398"/>
    </location>
</feature>
<feature type="transmembrane region" description="Helical" evidence="1">
    <location>
        <begin position="273"/>
        <end position="294"/>
    </location>
</feature>
<keyword evidence="1" id="KW-1133">Transmembrane helix</keyword>
<evidence type="ECO:0008006" key="4">
    <source>
        <dbReference type="Google" id="ProtNLM"/>
    </source>
</evidence>
<feature type="transmembrane region" description="Helical" evidence="1">
    <location>
        <begin position="326"/>
        <end position="343"/>
    </location>
</feature>
<feature type="transmembrane region" description="Helical" evidence="1">
    <location>
        <begin position="103"/>
        <end position="120"/>
    </location>
</feature>
<feature type="transmembrane region" description="Helical" evidence="1">
    <location>
        <begin position="140"/>
        <end position="159"/>
    </location>
</feature>
<keyword evidence="1" id="KW-0472">Membrane</keyword>
<feature type="transmembrane region" description="Helical" evidence="1">
    <location>
        <begin position="19"/>
        <end position="39"/>
    </location>
</feature>
<proteinExistence type="predicted"/>
<gene>
    <name evidence="2" type="ORF">HNQ93_002983</name>
</gene>
<comment type="caution">
    <text evidence="2">The sequence shown here is derived from an EMBL/GenBank/DDBJ whole genome shotgun (WGS) entry which is preliminary data.</text>
</comment>
<reference evidence="2 3" key="1">
    <citation type="submission" date="2020-08" db="EMBL/GenBank/DDBJ databases">
        <title>Genomic Encyclopedia of Type Strains, Phase IV (KMG-IV): sequencing the most valuable type-strain genomes for metagenomic binning, comparative biology and taxonomic classification.</title>
        <authorList>
            <person name="Goeker M."/>
        </authorList>
    </citation>
    <scope>NUCLEOTIDE SEQUENCE [LARGE SCALE GENOMIC DNA]</scope>
    <source>
        <strain evidence="2 3">DSM 26718</strain>
    </source>
</reference>
<dbReference type="RefSeq" id="WP_183405163.1">
    <property type="nucleotide sequence ID" value="NZ_JACHGG010000004.1"/>
</dbReference>
<dbReference type="AlphaFoldDB" id="A0A7W9T1Z5"/>
<organism evidence="2 3">
    <name type="scientific">Hymenobacter luteus</name>
    <dbReference type="NCBI Taxonomy" id="1411122"/>
    <lineage>
        <taxon>Bacteria</taxon>
        <taxon>Pseudomonadati</taxon>
        <taxon>Bacteroidota</taxon>
        <taxon>Cytophagia</taxon>
        <taxon>Cytophagales</taxon>
        <taxon>Hymenobacteraceae</taxon>
        <taxon>Hymenobacter</taxon>
    </lineage>
</organism>
<keyword evidence="1" id="KW-0812">Transmembrane</keyword>